<feature type="compositionally biased region" description="Polar residues" evidence="1">
    <location>
        <begin position="1307"/>
        <end position="1321"/>
    </location>
</feature>
<comment type="caution">
    <text evidence="3">The sequence shown here is derived from an EMBL/GenBank/DDBJ whole genome shotgun (WGS) entry which is preliminary data.</text>
</comment>
<organism evidence="3 4">
    <name type="scientific">Bifidobacterium adolescentis</name>
    <dbReference type="NCBI Taxonomy" id="1680"/>
    <lineage>
        <taxon>Bacteria</taxon>
        <taxon>Bacillati</taxon>
        <taxon>Actinomycetota</taxon>
        <taxon>Actinomycetes</taxon>
        <taxon>Bifidobacteriales</taxon>
        <taxon>Bifidobacteriaceae</taxon>
        <taxon>Bifidobacterium</taxon>
    </lineage>
</organism>
<proteinExistence type="predicted"/>
<dbReference type="RefSeq" id="WP_085393611.1">
    <property type="nucleotide sequence ID" value="NZ_LNKD01000008.1"/>
</dbReference>
<reference evidence="3 4" key="1">
    <citation type="journal article" date="2016" name="Sci. Rep.">
        <title>Evaluation of genetic diversity among strains of the human gut commensal Bifidobacterium adolescentis.</title>
        <authorList>
            <person name="Duranti S."/>
            <person name="Milani C."/>
            <person name="Lugli G.A."/>
            <person name="Mancabelli L."/>
            <person name="Turroni F."/>
            <person name="Ferrario C."/>
            <person name="Mangifesta M."/>
            <person name="Viappiani A."/>
            <person name="Sanchez B."/>
            <person name="Margolles A."/>
            <person name="van Sinderen D."/>
            <person name="Ventura M."/>
        </authorList>
    </citation>
    <scope>NUCLEOTIDE SEQUENCE [LARGE SCALE GENOMIC DNA]</scope>
    <source>
        <strain evidence="3 4">487B</strain>
    </source>
</reference>
<feature type="region of interest" description="Disordered" evidence="1">
    <location>
        <begin position="1302"/>
        <end position="1338"/>
    </location>
</feature>
<feature type="region of interest" description="Disordered" evidence="1">
    <location>
        <begin position="1079"/>
        <end position="1098"/>
    </location>
</feature>
<keyword evidence="2" id="KW-1133">Transmembrane helix</keyword>
<dbReference type="Proteomes" id="UP000193377">
    <property type="component" value="Unassembled WGS sequence"/>
</dbReference>
<feature type="compositionally biased region" description="Polar residues" evidence="1">
    <location>
        <begin position="1088"/>
        <end position="1098"/>
    </location>
</feature>
<feature type="region of interest" description="Disordered" evidence="1">
    <location>
        <begin position="39"/>
        <end position="59"/>
    </location>
</feature>
<evidence type="ECO:0000313" key="3">
    <source>
        <dbReference type="EMBL" id="OSG84699.1"/>
    </source>
</evidence>
<feature type="transmembrane region" description="Helical" evidence="2">
    <location>
        <begin position="1278"/>
        <end position="1298"/>
    </location>
</feature>
<protein>
    <submittedName>
        <fullName evidence="3">Cell surface protein with LPxTG domain</fullName>
    </submittedName>
</protein>
<feature type="compositionally biased region" description="Basic and acidic residues" evidence="1">
    <location>
        <begin position="1327"/>
        <end position="1338"/>
    </location>
</feature>
<keyword evidence="2" id="KW-0472">Membrane</keyword>
<gene>
    <name evidence="3" type="ORF">B0487_2186</name>
</gene>
<name>A0A1X2YRA9_BIFAD</name>
<keyword evidence="2" id="KW-0812">Transmembrane</keyword>
<dbReference type="EMBL" id="LNKD01000008">
    <property type="protein sequence ID" value="OSG84699.1"/>
    <property type="molecule type" value="Genomic_DNA"/>
</dbReference>
<sequence length="1338" mass="142941">MSDNWNNAAKKIGGVGLAAVMAVGSMGTGAVTALAVDDTNLTTPPSTSGDETTTTSRKLQTTYGKQTVTYEKDSDGNYTATISKYDGDPLKAATATLDGEDKPIALSAETPTLNIDHSKVGVSHLTGTVTYKGTFDESDTVSHKVTLTVNVDETYGKEVTLKDGTKFVVQGDTSTANATLNGVTLDKDGNPSENTVRLSDGTTAAIDWSKPSYDYRNGYTVTKTGTATARVEIMDFNWDSGTRIDAYGWNTHTSVTASNTASWSTNYEGNSIPFATSDKDGKQLASMTGNTIPQRLEVTGSNGSNVTLTNPTITPGATTGAGKLGMIHETGTAGYSKKAGGILPEFAATVNYTKDYGKEVTLKDGTPFTVQQDGRTAVLDYANKDYTVNKAGKVVGKDGREITGLKLSDDTELPITWAKTTDSKTHVTTVVGTVNQKYKTIDPETKAEYEWTIQVNQSYSRTDTWSGEVEGKTFQFTNNPETGDQSYTATEPSGKVLGHITVHTNDSDDTFTLKRSDLQDVKLTANGTFAQVDVTGTAVYHVGAKNGNPAFDVSIPFKYSTGENITLADGTQFTVSGENPDGTVEAVANVPANKSYRVTKDRKVVDKDGNEVKTIKLSNGKRLNIAWNVSVDNATHVTSATGVATGNYEYTDVQTGQTKIWHMTVNLGDYSRTNTWYAQVGDDKLPFVNLPNMGGSQSLTAPTVNVRPTAVTIGSLNKDDNTQFKVEPKFTEQHITSGDKLGTAIVTGTAVYHADANPDKGLPQFDITVPFEYSIGEEITLNNGTDKGTPFSKYEDGSYHAGYSATGLSDKDNSPSYHEVTLSNKNKATVKWESTPKTMVGADNEHNIVVLFGTAEGTVTVDDGHGNKIEQAYTVGTRDVRPEDKNFTKMTLTQTSSDGKSKSYEINKTDFDENHQKVVDLPASDAKDSFSLSAEHGLDAEVSRPKLSVDGTSRIITVNVNDVDYTVRVNFQTSDIQPDSPAKLTGIYVNLTGKAEKGTLIDNWNPNRLDYVVALKDANTSAYLLPEAPAGVTVKAGNVTQSAQSNRQEWIVTDTATGASRTYSVTVTRPVKTAVTEFQPKEPVEQSPVKTPDSQTDTSLASVGYVGKDGKYVPVTSDKFDIPEGGTFSYETKVGQSAVVSSSHKGMTYTYTVSVLSPDGNTFTQHDYTVTYITAATHKAELTGIAVDGKLINGFDPNKTSYEVAVDNPDKWTVVGQYDKDTGMSITINKNGADATLTVTSGDGLVSKDYKIHVTKKLFGGAGTAGVSDLAQTGVNTGIIGLVIIVLAAVGGLLAVAVKKLGKRKTASQTEESSDGQSNAETETESDPGKKQPTHKAE</sequence>
<evidence type="ECO:0000256" key="1">
    <source>
        <dbReference type="SAM" id="MobiDB-lite"/>
    </source>
</evidence>
<accession>A0A1X2YRA9</accession>
<evidence type="ECO:0000313" key="4">
    <source>
        <dbReference type="Proteomes" id="UP000193377"/>
    </source>
</evidence>
<evidence type="ECO:0000256" key="2">
    <source>
        <dbReference type="SAM" id="Phobius"/>
    </source>
</evidence>